<organism evidence="3 4">
    <name type="scientific">Yanofskybacteria sp. (strain GW2011_GWA1_39_13)</name>
    <dbReference type="NCBI Taxonomy" id="1619019"/>
    <lineage>
        <taxon>Bacteria</taxon>
        <taxon>Candidatus Yanofskyibacteriota</taxon>
    </lineage>
</organism>
<name>A0A0G0MH25_YANXG</name>
<accession>A0A0G0MH25</accession>
<dbReference type="InterPro" id="IPR002881">
    <property type="entry name" value="DUF58"/>
</dbReference>
<sequence>MKDLSFNDVLAALTHIKSGIPLERLTSRIRLGEHRSLFFGPSHNLYDIKEFDPECDPPNMIVEVPGGDEDVVYARRCIETHEVKINFLIDLSPSVYAGVDLNKRKLLLEALGFIGVTGVRYGDPVGFTGFTDKIVLNSTPRCGANNFYYLVRIVYDYLRDNDPTKKKIKKDKTDFFAALDFVRRSFDKSCFIPVISDFVGFEKVVDSPLLRMVASKHELIFIFLDDPLELLGAQGFGQIRTEDIESGDQIVVSRRRLSQIEKEIRAERRELRTKLRRMGIDSVVLEYGKQGRHFNRLTRFFLRRHKRLSFRR</sequence>
<dbReference type="PANTHER" id="PTHR33608">
    <property type="entry name" value="BLL2464 PROTEIN"/>
    <property type="match status" value="1"/>
</dbReference>
<keyword evidence="1" id="KW-0175">Coiled coil</keyword>
<evidence type="ECO:0000313" key="3">
    <source>
        <dbReference type="EMBL" id="KKR02483.1"/>
    </source>
</evidence>
<evidence type="ECO:0000313" key="4">
    <source>
        <dbReference type="Proteomes" id="UP000034845"/>
    </source>
</evidence>
<comment type="caution">
    <text evidence="3">The sequence shown here is derived from an EMBL/GenBank/DDBJ whole genome shotgun (WGS) entry which is preliminary data.</text>
</comment>
<evidence type="ECO:0000256" key="1">
    <source>
        <dbReference type="SAM" id="Coils"/>
    </source>
</evidence>
<gene>
    <name evidence="3" type="ORF">UT29_C0002G0045</name>
</gene>
<dbReference type="Pfam" id="PF01882">
    <property type="entry name" value="DUF58"/>
    <property type="match status" value="1"/>
</dbReference>
<dbReference type="EMBL" id="LBWF01000002">
    <property type="protein sequence ID" value="KKR02483.1"/>
    <property type="molecule type" value="Genomic_DNA"/>
</dbReference>
<evidence type="ECO:0000259" key="2">
    <source>
        <dbReference type="Pfam" id="PF01882"/>
    </source>
</evidence>
<dbReference type="PANTHER" id="PTHR33608:SF6">
    <property type="entry name" value="BLL2464 PROTEIN"/>
    <property type="match status" value="1"/>
</dbReference>
<reference evidence="3 4" key="1">
    <citation type="journal article" date="2015" name="Nature">
        <title>rRNA introns, odd ribosomes, and small enigmatic genomes across a large radiation of phyla.</title>
        <authorList>
            <person name="Brown C.T."/>
            <person name="Hug L.A."/>
            <person name="Thomas B.C."/>
            <person name="Sharon I."/>
            <person name="Castelle C.J."/>
            <person name="Singh A."/>
            <person name="Wilkins M.J."/>
            <person name="Williams K.H."/>
            <person name="Banfield J.F."/>
        </authorList>
    </citation>
    <scope>NUCLEOTIDE SEQUENCE [LARGE SCALE GENOMIC DNA]</scope>
    <source>
        <strain evidence="4">GW2011_GWA1_39_13</strain>
    </source>
</reference>
<protein>
    <recommendedName>
        <fullName evidence="2">DUF58 domain-containing protein</fullName>
    </recommendedName>
</protein>
<feature type="coiled-coil region" evidence="1">
    <location>
        <begin position="250"/>
        <end position="277"/>
    </location>
</feature>
<dbReference type="AlphaFoldDB" id="A0A0G0MH25"/>
<dbReference type="Proteomes" id="UP000034845">
    <property type="component" value="Unassembled WGS sequence"/>
</dbReference>
<proteinExistence type="predicted"/>
<feature type="domain" description="DUF58" evidence="2">
    <location>
        <begin position="70"/>
        <end position="269"/>
    </location>
</feature>